<evidence type="ECO:0000259" key="6">
    <source>
        <dbReference type="SMART" id="SM00487"/>
    </source>
</evidence>
<evidence type="ECO:0000313" key="8">
    <source>
        <dbReference type="Proteomes" id="UP000621447"/>
    </source>
</evidence>
<dbReference type="InterPro" id="IPR054712">
    <property type="entry name" value="Cas3-like_dom"/>
</dbReference>
<dbReference type="InterPro" id="IPR050547">
    <property type="entry name" value="DEAD_box_RNA_helicases"/>
</dbReference>
<dbReference type="PANTHER" id="PTHR47963:SF9">
    <property type="entry name" value="CRISPR-ASSOCIATED ENDONUCLEASE_HELICASE CAS3"/>
    <property type="match status" value="1"/>
</dbReference>
<keyword evidence="2" id="KW-0378">Hydrolase</keyword>
<dbReference type="SMART" id="SM00487">
    <property type="entry name" value="DEXDc"/>
    <property type="match status" value="1"/>
</dbReference>
<reference evidence="7 8" key="1">
    <citation type="submission" date="2020-06" db="EMBL/GenBank/DDBJ databases">
        <title>Sphingomonas hominis sp. nov., a member of the Sphingomonas, isolated from the hair of a 22-year-old girl.</title>
        <authorList>
            <person name="Zhang D.-F."/>
            <person name="Cui X.-W."/>
        </authorList>
    </citation>
    <scope>NUCLEOTIDE SEQUENCE [LARGE SCALE GENOMIC DNA]</scope>
    <source>
        <strain evidence="7 8">HHU CXW</strain>
    </source>
</reference>
<dbReference type="Proteomes" id="UP000621447">
    <property type="component" value="Unassembled WGS sequence"/>
</dbReference>
<dbReference type="PANTHER" id="PTHR47963">
    <property type="entry name" value="DEAD-BOX ATP-DEPENDENT RNA HELICASE 47, MITOCHONDRIAL"/>
    <property type="match status" value="1"/>
</dbReference>
<name>A0ABX2JHV5_9SPHN</name>
<dbReference type="Gene3D" id="3.40.50.300">
    <property type="entry name" value="P-loop containing nucleotide triphosphate hydrolases"/>
    <property type="match status" value="2"/>
</dbReference>
<keyword evidence="3" id="KW-0347">Helicase</keyword>
<dbReference type="InterPro" id="IPR014001">
    <property type="entry name" value="Helicase_ATP-bd"/>
</dbReference>
<dbReference type="SUPFAM" id="SSF52540">
    <property type="entry name" value="P-loop containing nucleoside triphosphate hydrolases"/>
    <property type="match status" value="1"/>
</dbReference>
<protein>
    <submittedName>
        <fullName evidence="7">CRISPR-associated helicase Cas3</fullName>
    </submittedName>
</protein>
<proteinExistence type="predicted"/>
<gene>
    <name evidence="7" type="primary">cas3</name>
    <name evidence="7" type="ORF">HRV97_08370</name>
</gene>
<evidence type="ECO:0000256" key="2">
    <source>
        <dbReference type="ARBA" id="ARBA00022801"/>
    </source>
</evidence>
<sequence>MDQVRAAAEARGFLPLGTPACDFEQTFGVEPYPFQTAAAEDDLGQVALIEAETGSGKTEAALWRWLALRRRGLVDGLFFALPTRSAAVQLHQRVNTMLNQVWGNAAPEAVLAVPGYLRAGDATGQALPGFEVRWDRGEPGGAPDARWAAERSLNFLAARVAVGTIDQALLGIVPAKHALFRAGVLSRSLLVVDEVHASDSYMSGLLERLLDHHVAVGGHALLLSATLGSSARARLLRTEPPALAEAEAQPYPALSGRGAALRSAIGATREGKRVQVETAGVIRDPDAIAARAIDAARAGASVLVVRNSVSGAVAVAQAVAERAPDLVFQVAGVPTLHHGRFAPSDRKRLDKAVETAFGKACVRRGQVLVGTQTLEQSLDIDADYLVTDLAPMDVLLQRIGRLHRHARSDRGVFAQARVLVLRLSERDLSPLLGRAGGERHGLGSVYRNLVQLEATLRLLEETPEIVIPRDSRRLVERALHPEALDRIAREGAVGWLNHANERAGGDHAEAESAKQVALDLSQPFRTLVFRDVEEAVLTRLGARDLLVDTSPPLASPFEGEITRVAIPGHMLGTLSERDVPEMIDAHSFRLGTRSFGYDQWGLHRLG</sequence>
<dbReference type="InterPro" id="IPR027417">
    <property type="entry name" value="P-loop_NTPase"/>
</dbReference>
<organism evidence="7 8">
    <name type="scientific">Sphingomonas hominis</name>
    <dbReference type="NCBI Taxonomy" id="2741495"/>
    <lineage>
        <taxon>Bacteria</taxon>
        <taxon>Pseudomonadati</taxon>
        <taxon>Pseudomonadota</taxon>
        <taxon>Alphaproteobacteria</taxon>
        <taxon>Sphingomonadales</taxon>
        <taxon>Sphingomonadaceae</taxon>
        <taxon>Sphingomonas</taxon>
    </lineage>
</organism>
<evidence type="ECO:0000256" key="4">
    <source>
        <dbReference type="ARBA" id="ARBA00022840"/>
    </source>
</evidence>
<accession>A0ABX2JHV5</accession>
<dbReference type="InterPro" id="IPR006474">
    <property type="entry name" value="Helicase_Cas3_CRISPR-ass_core"/>
</dbReference>
<evidence type="ECO:0000256" key="1">
    <source>
        <dbReference type="ARBA" id="ARBA00022741"/>
    </source>
</evidence>
<evidence type="ECO:0000256" key="3">
    <source>
        <dbReference type="ARBA" id="ARBA00022806"/>
    </source>
</evidence>
<dbReference type="Pfam" id="PF22590">
    <property type="entry name" value="Cas3-like_C_2"/>
    <property type="match status" value="1"/>
</dbReference>
<keyword evidence="1" id="KW-0547">Nucleotide-binding</keyword>
<keyword evidence="4" id="KW-0067">ATP-binding</keyword>
<feature type="domain" description="Helicase ATP-binding" evidence="6">
    <location>
        <begin position="27"/>
        <end position="249"/>
    </location>
</feature>
<dbReference type="EMBL" id="JABULH010000003">
    <property type="protein sequence ID" value="NTS65176.1"/>
    <property type="molecule type" value="Genomic_DNA"/>
</dbReference>
<evidence type="ECO:0000313" key="7">
    <source>
        <dbReference type="EMBL" id="NTS65176.1"/>
    </source>
</evidence>
<keyword evidence="8" id="KW-1185">Reference proteome</keyword>
<dbReference type="NCBIfam" id="TIGR01587">
    <property type="entry name" value="cas3_core"/>
    <property type="match status" value="1"/>
</dbReference>
<keyword evidence="5" id="KW-0051">Antiviral defense</keyword>
<evidence type="ECO:0000256" key="5">
    <source>
        <dbReference type="ARBA" id="ARBA00023118"/>
    </source>
</evidence>
<dbReference type="RefSeq" id="WP_174193824.1">
    <property type="nucleotide sequence ID" value="NZ_JABULH010000003.1"/>
</dbReference>
<comment type="caution">
    <text evidence="7">The sequence shown here is derived from an EMBL/GenBank/DDBJ whole genome shotgun (WGS) entry which is preliminary data.</text>
</comment>